<dbReference type="SUPFAM" id="SSF50370">
    <property type="entry name" value="Ricin B-like lectins"/>
    <property type="match status" value="1"/>
</dbReference>
<feature type="chain" id="PRO_5004876714" description="Cytolethal distending toxin subunit A" evidence="11">
    <location>
        <begin position="23"/>
        <end position="214"/>
    </location>
</feature>
<evidence type="ECO:0000256" key="9">
    <source>
        <dbReference type="ARBA" id="ARBA00023237"/>
    </source>
</evidence>
<evidence type="ECO:0000256" key="11">
    <source>
        <dbReference type="SAM" id="SignalP"/>
    </source>
</evidence>
<accession>W6HWL1</accession>
<dbReference type="RefSeq" id="WP_021724664.1">
    <property type="nucleotide sequence ID" value="NZ_AOGF01000025.1"/>
</dbReference>
<keyword evidence="4 11" id="KW-0732">Signal</keyword>
<keyword evidence="9" id="KW-0998">Cell outer membrane</keyword>
<evidence type="ECO:0000313" key="12">
    <source>
        <dbReference type="EMBL" id="AHJ58630.1"/>
    </source>
</evidence>
<reference evidence="12" key="1">
    <citation type="submission" date="2013-08" db="EMBL/GenBank/DDBJ databases">
        <title>Identification and Functional Analysis of the Cytolethal Distending Toxin (CDT) Gene from Avibacterium paragallinarum.</title>
        <authorList>
            <person name="Chen Y.-C."/>
            <person name="Tan D.-H."/>
            <person name="Shien J.-H."/>
            <person name="Hsieh M.-K."/>
            <person name="Chang P.-C."/>
        </authorList>
    </citation>
    <scope>NUCLEOTIDE SEQUENCE</scope>
    <source>
        <strain evidence="12">221</strain>
    </source>
</reference>
<evidence type="ECO:0000256" key="7">
    <source>
        <dbReference type="ARBA" id="ARBA00023136"/>
    </source>
</evidence>
<dbReference type="EMBL" id="KF499022">
    <property type="protein sequence ID" value="AHJ58630.1"/>
    <property type="molecule type" value="Genomic_DNA"/>
</dbReference>
<evidence type="ECO:0000256" key="8">
    <source>
        <dbReference type="ARBA" id="ARBA00023139"/>
    </source>
</evidence>
<dbReference type="InterPro" id="IPR035992">
    <property type="entry name" value="Ricin_B-like_lectins"/>
</dbReference>
<dbReference type="Pfam" id="PF03498">
    <property type="entry name" value="CDtoxinA"/>
    <property type="match status" value="1"/>
</dbReference>
<name>W6HWL1_AVIPA</name>
<proteinExistence type="predicted"/>
<keyword evidence="8" id="KW-0564">Palmitate</keyword>
<dbReference type="Gene3D" id="2.80.10.50">
    <property type="match status" value="1"/>
</dbReference>
<dbReference type="GO" id="GO:0009279">
    <property type="term" value="C:cell outer membrane"/>
    <property type="evidence" value="ECO:0007669"/>
    <property type="project" value="UniProtKB-SubCell"/>
</dbReference>
<dbReference type="InterPro" id="IPR003558">
    <property type="entry name" value="CDtoxinA/C"/>
</dbReference>
<evidence type="ECO:0000256" key="10">
    <source>
        <dbReference type="ARBA" id="ARBA00023288"/>
    </source>
</evidence>
<gene>
    <name evidence="12" type="primary">cdtA</name>
</gene>
<evidence type="ECO:0000256" key="2">
    <source>
        <dbReference type="ARBA" id="ARBA00016112"/>
    </source>
</evidence>
<dbReference type="AlphaFoldDB" id="W6HWL1"/>
<dbReference type="GO" id="GO:0030246">
    <property type="term" value="F:carbohydrate binding"/>
    <property type="evidence" value="ECO:0007669"/>
    <property type="project" value="UniProtKB-KW"/>
</dbReference>
<evidence type="ECO:0000256" key="1">
    <source>
        <dbReference type="ARBA" id="ARBA00004459"/>
    </source>
</evidence>
<protein>
    <recommendedName>
        <fullName evidence="2">Cytolethal distending toxin subunit A</fullName>
    </recommendedName>
</protein>
<dbReference type="InterPro" id="IPR015957">
    <property type="entry name" value="CDtoxinA"/>
</dbReference>
<dbReference type="PROSITE" id="PS50231">
    <property type="entry name" value="RICIN_B_LECTIN"/>
    <property type="match status" value="1"/>
</dbReference>
<keyword evidence="5" id="KW-0430">Lectin</keyword>
<evidence type="ECO:0000256" key="5">
    <source>
        <dbReference type="ARBA" id="ARBA00022734"/>
    </source>
</evidence>
<evidence type="ECO:0000256" key="4">
    <source>
        <dbReference type="ARBA" id="ARBA00022729"/>
    </source>
</evidence>
<keyword evidence="7" id="KW-0472">Membrane</keyword>
<organism evidence="12">
    <name type="scientific">Avibacterium paragallinarum 221</name>
    <dbReference type="NCBI Taxonomy" id="1278971"/>
    <lineage>
        <taxon>Bacteria</taxon>
        <taxon>Pseudomonadati</taxon>
        <taxon>Pseudomonadota</taxon>
        <taxon>Gammaproteobacteria</taxon>
        <taxon>Pasteurellales</taxon>
        <taxon>Pasteurellaceae</taxon>
        <taxon>Avibacterium</taxon>
    </lineage>
</organism>
<dbReference type="GO" id="GO:0090729">
    <property type="term" value="F:toxin activity"/>
    <property type="evidence" value="ECO:0007669"/>
    <property type="project" value="UniProtKB-KW"/>
</dbReference>
<keyword evidence="10" id="KW-0449">Lipoprotein</keyword>
<dbReference type="CDD" id="cd23414">
    <property type="entry name" value="beta-trefoil_Ricin_CdtA"/>
    <property type="match status" value="1"/>
</dbReference>
<dbReference type="GeneID" id="66256950"/>
<feature type="signal peptide" evidence="11">
    <location>
        <begin position="1"/>
        <end position="22"/>
    </location>
</feature>
<sequence>MRHYIIYGFLLIACFYSTQANSDSLNPNLLTDTPTPPGKVGEIVGEDANAVVTPLISHKSSSKGIPMVSIMNHSSGVITVWALAPNNWLWGYSPFDSKSFGQLRNWYVLKNANGSVSFRNVRTKTCMAAYKNGIIHSACNRNKLSQQFDLLSLTNGAVALKNAGNQKCLRIPERRSTVYMPITFVKCPTGDQFTVDQQWFIAPPILDSYPIPNN</sequence>
<evidence type="ECO:0000256" key="6">
    <source>
        <dbReference type="ARBA" id="ARBA00023026"/>
    </source>
</evidence>
<keyword evidence="3" id="KW-0800">Toxin</keyword>
<comment type="subcellular location">
    <subcellularLocation>
        <location evidence="1">Cell outer membrane</location>
        <topology evidence="1">Lipid-anchor</topology>
    </subcellularLocation>
</comment>
<evidence type="ECO:0000256" key="3">
    <source>
        <dbReference type="ARBA" id="ARBA00022656"/>
    </source>
</evidence>
<dbReference type="PRINTS" id="PR01387">
    <property type="entry name" value="CDTOXINA"/>
</dbReference>
<keyword evidence="6" id="KW-0843">Virulence</keyword>